<organism evidence="2 3">
    <name type="scientific">Aduncisulcus paluster</name>
    <dbReference type="NCBI Taxonomy" id="2918883"/>
    <lineage>
        <taxon>Eukaryota</taxon>
        <taxon>Metamonada</taxon>
        <taxon>Carpediemonas-like organisms</taxon>
        <taxon>Aduncisulcus</taxon>
    </lineage>
</organism>
<sequence length="1334" mass="149470">EESKDGKGKEAKELDEEGQVPPKKKSYWAKLKSGFAKQSTLKLSTTQTSVKSPRQTKKSTMKTATRGGKPDQVLQIQNSIERELGLPVTSFGEDSRSLHDAEGMSTAHHNVVLTRKALALLHSAFSTLLKSPTTLTLSLSLLHSLSLTPVADMVIGLILKHSDVLDVDQVISEEERREDDGSSSQEGIMKSPRQRRDSHSSASSHSKSSLLSLSSSRVLPHESLAVICLYICEFTIKEVNRLIKITPMSDINSIRIESLSGLTVNAVKTVRQIVNVVSPSKLTRNSVFAIFRILRKYVPIIYGQQLFLEHVSSSDISHAKDITKDDSGSPSQVLLRLNEVEMSSLIRIAAQNHLFSPSSLFEAIKFIISTSSSPFPSISSFLADISPLSSFTHPIWKSHGKKLWSLQDVRTELEKCGYIEWLEAKMLSWGFSIGIVDSSNRVLNLYDATDHLRKSNIDDDFLLGKNHQNLSAFFILSLLPSFTNQSLLFLLCTYIVNIYVGNLFQLLFDIEKLISERRMSEIPLPKLREIATSSRALLVQDLTTYEQRTLTQCVGCTIRLSPHPLFSIHTVSLLQHPLLTPYLAYVPSYSFTLLDILKECEAREHISKLESEDDSVIPFLLDCIRDCVSVSTYTHIHTPYSSQMFIELFKKHSKSGSYGSDVDDERRESAIQRNYVSREMLVEVLCGVVMQKKLVTKKKTAFKAKDNTKKNARRGSKVEDSEFDVDESVLDPYPSPEAKKERHSSLDDEEDEILDSLTRQLAPSNTLHDSYFIKKRTQDVEKKINELLIPLLSKSPQAAVALAASPIFNETLSDVILITSHSKSLSLSLSLLRLLLSLSLHSFAHQYLIKNLNILRKLDAILSIISTSVSISSSSTSSSSTSGAISPTFTTVIQASSHLIPLYYTLSCGLSACILSNLSASECLGEEEVSSVVFRGIISIILNNNILLSYSATLYVVTMAANLSARPFVAEKMLHIRGLKEMMSDASIQFRGLYGSGTMIHIHIARFFTSLILRGHLNQYSIFRQTAHVLVKLITKEVHRDFTETREWISELLSQVRSIDFFKFVLKYCAQKQNDLETQIKKREAALHRIIAKPKSTSDSSTLYTLGSELDIVNECSRDLWECLVRFLVWCSQTYYIRDTGLEVSVMGVSLNSIIFGDVKLASIALIEFSRVADKEEMIHLRDNLLMSRIVSENLIRQEKAEGKKVVQKVWQDIPKINWLSNSTPSPTRSDASLPDLEGITIRASERPMSSLPPSPMWYCILSNDLAHAEITSSAQLCCVHTFSRHPDTLSSKFLISVIQWLEECVISRDTRKVNSQLLLGTCMNIAKNTCIRD</sequence>
<dbReference type="EMBL" id="BQXS01011389">
    <property type="protein sequence ID" value="GKT37118.1"/>
    <property type="molecule type" value="Genomic_DNA"/>
</dbReference>
<feature type="compositionally biased region" description="Basic and acidic residues" evidence="1">
    <location>
        <begin position="737"/>
        <end position="746"/>
    </location>
</feature>
<feature type="region of interest" description="Disordered" evidence="1">
    <location>
        <begin position="173"/>
        <end position="206"/>
    </location>
</feature>
<proteinExistence type="predicted"/>
<keyword evidence="3" id="KW-1185">Reference proteome</keyword>
<evidence type="ECO:0000313" key="3">
    <source>
        <dbReference type="Proteomes" id="UP001057375"/>
    </source>
</evidence>
<gene>
    <name evidence="2" type="ORF">ADUPG1_009966</name>
</gene>
<reference evidence="2" key="1">
    <citation type="submission" date="2022-03" db="EMBL/GenBank/DDBJ databases">
        <title>Draft genome sequence of Aduncisulcus paluster, a free-living microaerophilic Fornicata.</title>
        <authorList>
            <person name="Yuyama I."/>
            <person name="Kume K."/>
            <person name="Tamura T."/>
            <person name="Inagaki Y."/>
            <person name="Hashimoto T."/>
        </authorList>
    </citation>
    <scope>NUCLEOTIDE SEQUENCE</scope>
    <source>
        <strain evidence="2">NY0171</strain>
    </source>
</reference>
<evidence type="ECO:0000313" key="2">
    <source>
        <dbReference type="EMBL" id="GKT37118.1"/>
    </source>
</evidence>
<accession>A0ABQ5KXE6</accession>
<feature type="non-terminal residue" evidence="2">
    <location>
        <position position="1"/>
    </location>
</feature>
<feature type="compositionally biased region" description="Low complexity" evidence="1">
    <location>
        <begin position="39"/>
        <end position="52"/>
    </location>
</feature>
<feature type="region of interest" description="Disordered" evidence="1">
    <location>
        <begin position="39"/>
        <end position="69"/>
    </location>
</feature>
<dbReference type="Proteomes" id="UP001057375">
    <property type="component" value="Unassembled WGS sequence"/>
</dbReference>
<feature type="non-terminal residue" evidence="2">
    <location>
        <position position="1334"/>
    </location>
</feature>
<comment type="caution">
    <text evidence="2">The sequence shown here is derived from an EMBL/GenBank/DDBJ whole genome shotgun (WGS) entry which is preliminary data.</text>
</comment>
<feature type="region of interest" description="Disordered" evidence="1">
    <location>
        <begin position="1"/>
        <end position="25"/>
    </location>
</feature>
<protein>
    <submittedName>
        <fullName evidence="2">Uncharacterized protein</fullName>
    </submittedName>
</protein>
<feature type="compositionally biased region" description="Basic and acidic residues" evidence="1">
    <location>
        <begin position="1"/>
        <end position="12"/>
    </location>
</feature>
<evidence type="ECO:0000256" key="1">
    <source>
        <dbReference type="SAM" id="MobiDB-lite"/>
    </source>
</evidence>
<feature type="region of interest" description="Disordered" evidence="1">
    <location>
        <begin position="705"/>
        <end position="749"/>
    </location>
</feature>
<name>A0ABQ5KXE6_9EUKA</name>